<dbReference type="Pfam" id="PF05340">
    <property type="entry name" value="DUF740"/>
    <property type="match status" value="1"/>
</dbReference>
<dbReference type="InterPro" id="IPR008004">
    <property type="entry name" value="OCTOPUS-like"/>
</dbReference>
<gene>
    <name evidence="1" type="ORF">CB5_LOCUS15993</name>
</gene>
<accession>A0A6V7PPJ2</accession>
<dbReference type="AlphaFoldDB" id="A0A6V7PPJ2"/>
<dbReference type="PANTHER" id="PTHR35995">
    <property type="entry name" value="OS04G0690500 PROTEIN"/>
    <property type="match status" value="1"/>
</dbReference>
<name>A0A6V7PPJ2_ANACO</name>
<dbReference type="PANTHER" id="PTHR35995:SF1">
    <property type="entry name" value="OS04G0690500 PROTEIN"/>
    <property type="match status" value="1"/>
</dbReference>
<evidence type="ECO:0000313" key="1">
    <source>
        <dbReference type="EMBL" id="CAD1832782.1"/>
    </source>
</evidence>
<proteinExistence type="predicted"/>
<organism evidence="1">
    <name type="scientific">Ananas comosus var. bracteatus</name>
    <name type="common">red pineapple</name>
    <dbReference type="NCBI Taxonomy" id="296719"/>
    <lineage>
        <taxon>Eukaryota</taxon>
        <taxon>Viridiplantae</taxon>
        <taxon>Streptophyta</taxon>
        <taxon>Embryophyta</taxon>
        <taxon>Tracheophyta</taxon>
        <taxon>Spermatophyta</taxon>
        <taxon>Magnoliopsida</taxon>
        <taxon>Liliopsida</taxon>
        <taxon>Poales</taxon>
        <taxon>Bromeliaceae</taxon>
        <taxon>Bromelioideae</taxon>
        <taxon>Ananas</taxon>
    </lineage>
</organism>
<sequence>MNCYIENKSCCYFHPREAVVGICAICLKEKLLILASKKSQTPPNKEAKKCPRVLRKKPSITLPKVFALSSFLHRPEPRKHGSDHKSGEGSIASLDDSFISIKFEENGTALWDGRKTTCIRPPPPPNAVAIGEESRDQLRSVVEHANRGGALRWRPRIGHLLLQLARWKRSDKDEWRKGVQKRRGWILG</sequence>
<reference evidence="1" key="1">
    <citation type="submission" date="2020-07" db="EMBL/GenBank/DDBJ databases">
        <authorList>
            <person name="Lin J."/>
        </authorList>
    </citation>
    <scope>NUCLEOTIDE SEQUENCE</scope>
</reference>
<protein>
    <submittedName>
        <fullName evidence="1">Uncharacterized protein</fullName>
    </submittedName>
</protein>
<dbReference type="EMBL" id="LR862150">
    <property type="protein sequence ID" value="CAD1832782.1"/>
    <property type="molecule type" value="Genomic_DNA"/>
</dbReference>